<gene>
    <name evidence="2" type="ORF">GHT06_016714</name>
</gene>
<comment type="caution">
    <text evidence="2">The sequence shown here is derived from an EMBL/GenBank/DDBJ whole genome shotgun (WGS) entry which is preliminary data.</text>
</comment>
<evidence type="ECO:0000256" key="1">
    <source>
        <dbReference type="SAM" id="Phobius"/>
    </source>
</evidence>
<dbReference type="Proteomes" id="UP000820818">
    <property type="component" value="Linkage Group LG6"/>
</dbReference>
<organism evidence="2 3">
    <name type="scientific">Daphnia sinensis</name>
    <dbReference type="NCBI Taxonomy" id="1820382"/>
    <lineage>
        <taxon>Eukaryota</taxon>
        <taxon>Metazoa</taxon>
        <taxon>Ecdysozoa</taxon>
        <taxon>Arthropoda</taxon>
        <taxon>Crustacea</taxon>
        <taxon>Branchiopoda</taxon>
        <taxon>Diplostraca</taxon>
        <taxon>Cladocera</taxon>
        <taxon>Anomopoda</taxon>
        <taxon>Daphniidae</taxon>
        <taxon>Daphnia</taxon>
        <taxon>Daphnia similis group</taxon>
    </lineage>
</organism>
<feature type="transmembrane region" description="Helical" evidence="1">
    <location>
        <begin position="55"/>
        <end position="77"/>
    </location>
</feature>
<sequence>MAAYIARNSPKARVDITLESHDPLETAGKKLRRLLRCHYDDIILPCQSFECNPRFFFFPLLLSSIAFYNPSLLLCCLRRHILLYRIWAALVTDSQFASLSHLPLTHELDQ</sequence>
<keyword evidence="1" id="KW-0812">Transmembrane</keyword>
<reference evidence="2 3" key="1">
    <citation type="submission" date="2022-05" db="EMBL/GenBank/DDBJ databases">
        <title>A multi-omics perspective on studying reproductive biology in Daphnia sinensis.</title>
        <authorList>
            <person name="Jia J."/>
        </authorList>
    </citation>
    <scope>NUCLEOTIDE SEQUENCE [LARGE SCALE GENOMIC DNA]</scope>
    <source>
        <strain evidence="2 3">WSL</strain>
    </source>
</reference>
<keyword evidence="3" id="KW-1185">Reference proteome</keyword>
<accession>A0AAD5PVE0</accession>
<protein>
    <submittedName>
        <fullName evidence="2">Uncharacterized protein</fullName>
    </submittedName>
</protein>
<name>A0AAD5PVE0_9CRUS</name>
<proteinExistence type="predicted"/>
<evidence type="ECO:0000313" key="3">
    <source>
        <dbReference type="Proteomes" id="UP000820818"/>
    </source>
</evidence>
<dbReference type="EMBL" id="WJBH02000006">
    <property type="protein sequence ID" value="KAI9556920.1"/>
    <property type="molecule type" value="Genomic_DNA"/>
</dbReference>
<evidence type="ECO:0000313" key="2">
    <source>
        <dbReference type="EMBL" id="KAI9556920.1"/>
    </source>
</evidence>
<dbReference type="AlphaFoldDB" id="A0AAD5PVE0"/>
<keyword evidence="1" id="KW-0472">Membrane</keyword>
<keyword evidence="1" id="KW-1133">Transmembrane helix</keyword>